<accession>A0A392SG32</accession>
<organism evidence="2 3">
    <name type="scientific">Trifolium medium</name>
    <dbReference type="NCBI Taxonomy" id="97028"/>
    <lineage>
        <taxon>Eukaryota</taxon>
        <taxon>Viridiplantae</taxon>
        <taxon>Streptophyta</taxon>
        <taxon>Embryophyta</taxon>
        <taxon>Tracheophyta</taxon>
        <taxon>Spermatophyta</taxon>
        <taxon>Magnoliopsida</taxon>
        <taxon>eudicotyledons</taxon>
        <taxon>Gunneridae</taxon>
        <taxon>Pentapetalae</taxon>
        <taxon>rosids</taxon>
        <taxon>fabids</taxon>
        <taxon>Fabales</taxon>
        <taxon>Fabaceae</taxon>
        <taxon>Papilionoideae</taxon>
        <taxon>50 kb inversion clade</taxon>
        <taxon>NPAAA clade</taxon>
        <taxon>Hologalegina</taxon>
        <taxon>IRL clade</taxon>
        <taxon>Trifolieae</taxon>
        <taxon>Trifolium</taxon>
    </lineage>
</organism>
<dbReference type="EMBL" id="LXQA010364192">
    <property type="protein sequence ID" value="MCI46885.1"/>
    <property type="molecule type" value="Genomic_DNA"/>
</dbReference>
<evidence type="ECO:0000313" key="3">
    <source>
        <dbReference type="Proteomes" id="UP000265520"/>
    </source>
</evidence>
<feature type="compositionally biased region" description="Polar residues" evidence="1">
    <location>
        <begin position="34"/>
        <end position="54"/>
    </location>
</feature>
<proteinExistence type="predicted"/>
<feature type="non-terminal residue" evidence="2">
    <location>
        <position position="54"/>
    </location>
</feature>
<sequence length="54" mass="5729">MVASSGDSTVLDSEEISSVANKEDLSRPNLVTVEESQQMQVVDSVANKISDSSD</sequence>
<feature type="region of interest" description="Disordered" evidence="1">
    <location>
        <begin position="1"/>
        <end position="54"/>
    </location>
</feature>
<evidence type="ECO:0000256" key="1">
    <source>
        <dbReference type="SAM" id="MobiDB-lite"/>
    </source>
</evidence>
<dbReference type="AlphaFoldDB" id="A0A392SG32"/>
<comment type="caution">
    <text evidence="2">The sequence shown here is derived from an EMBL/GenBank/DDBJ whole genome shotgun (WGS) entry which is preliminary data.</text>
</comment>
<feature type="compositionally biased region" description="Polar residues" evidence="1">
    <location>
        <begin position="1"/>
        <end position="20"/>
    </location>
</feature>
<evidence type="ECO:0000313" key="2">
    <source>
        <dbReference type="EMBL" id="MCI46885.1"/>
    </source>
</evidence>
<dbReference type="GO" id="GO:0016787">
    <property type="term" value="F:hydrolase activity"/>
    <property type="evidence" value="ECO:0007669"/>
    <property type="project" value="UniProtKB-KW"/>
</dbReference>
<reference evidence="2 3" key="1">
    <citation type="journal article" date="2018" name="Front. Plant Sci.">
        <title>Red Clover (Trifolium pratense) and Zigzag Clover (T. medium) - A Picture of Genomic Similarities and Differences.</title>
        <authorList>
            <person name="Dluhosova J."/>
            <person name="Istvanek J."/>
            <person name="Nedelnik J."/>
            <person name="Repkova J."/>
        </authorList>
    </citation>
    <scope>NUCLEOTIDE SEQUENCE [LARGE SCALE GENOMIC DNA]</scope>
    <source>
        <strain evidence="3">cv. 10/8</strain>
        <tissue evidence="2">Leaf</tissue>
    </source>
</reference>
<dbReference type="Proteomes" id="UP000265520">
    <property type="component" value="Unassembled WGS sequence"/>
</dbReference>
<protein>
    <submittedName>
        <fullName evidence="2">Ubiquitin carboxyl-terminal hydrolase 2-like</fullName>
    </submittedName>
</protein>
<keyword evidence="3" id="KW-1185">Reference proteome</keyword>
<name>A0A392SG32_9FABA</name>
<keyword evidence="2" id="KW-0378">Hydrolase</keyword>